<dbReference type="STRING" id="395965.Msil_3381"/>
<dbReference type="PANTHER" id="PTHR11403:SF2">
    <property type="entry name" value="CYTOCHROME BO(3) UBIQUINOL OXIDASE SUBUNIT 3"/>
    <property type="match status" value="1"/>
</dbReference>
<dbReference type="InterPro" id="IPR024791">
    <property type="entry name" value="Cyt_c/ubiquinol_Oxase_su3"/>
</dbReference>
<reference evidence="10 11" key="1">
    <citation type="journal article" date="2010" name="J. Bacteriol.">
        <title>Complete genome sequence of the aerobic facultative methanotroph Methylocella silvestris BL2.</title>
        <authorList>
            <person name="Chen Y."/>
            <person name="Crombie A."/>
            <person name="Rahman M.T."/>
            <person name="Dedysh S.N."/>
            <person name="Liesack W."/>
            <person name="Stott M.B."/>
            <person name="Alam M."/>
            <person name="Theisen A.R."/>
            <person name="Murrell J.C."/>
            <person name="Dunfield P.F."/>
        </authorList>
    </citation>
    <scope>NUCLEOTIDE SEQUENCE [LARGE SCALE GENOMIC DNA]</scope>
    <source>
        <strain evidence="11">DSM 15510 / CIP 108128 / LMG 27833 / NCIMB 13906 / BL2</strain>
    </source>
</reference>
<dbReference type="Pfam" id="PF00510">
    <property type="entry name" value="COX3"/>
    <property type="match status" value="1"/>
</dbReference>
<dbReference type="SUPFAM" id="SSF81452">
    <property type="entry name" value="Cytochrome c oxidase subunit III-like"/>
    <property type="match status" value="1"/>
</dbReference>
<dbReference type="Proteomes" id="UP000002257">
    <property type="component" value="Chromosome"/>
</dbReference>
<evidence type="ECO:0000256" key="5">
    <source>
        <dbReference type="ARBA" id="ARBA00022989"/>
    </source>
</evidence>
<dbReference type="EMBL" id="CP001280">
    <property type="protein sequence ID" value="ACK52284.1"/>
    <property type="molecule type" value="Genomic_DNA"/>
</dbReference>
<comment type="subcellular location">
    <subcellularLocation>
        <location evidence="1 7">Cell membrane</location>
        <topology evidence="1 7">Multi-pass membrane protein</topology>
    </subcellularLocation>
</comment>
<evidence type="ECO:0000256" key="6">
    <source>
        <dbReference type="ARBA" id="ARBA00023136"/>
    </source>
</evidence>
<name>B8ES69_METSB</name>
<dbReference type="PANTHER" id="PTHR11403">
    <property type="entry name" value="CYTOCHROME C OXIDASE SUBUNIT III"/>
    <property type="match status" value="1"/>
</dbReference>
<dbReference type="GO" id="GO:0004129">
    <property type="term" value="F:cytochrome-c oxidase activity"/>
    <property type="evidence" value="ECO:0007669"/>
    <property type="project" value="InterPro"/>
</dbReference>
<dbReference type="HOGENOM" id="CLU_044071_1_1_5"/>
<evidence type="ECO:0000256" key="2">
    <source>
        <dbReference type="ARBA" id="ARBA00010581"/>
    </source>
</evidence>
<feature type="transmembrane region" description="Helical" evidence="8">
    <location>
        <begin position="69"/>
        <end position="90"/>
    </location>
</feature>
<gene>
    <name evidence="10" type="ordered locus">Msil_3381</name>
</gene>
<proteinExistence type="inferred from homology"/>
<comment type="similarity">
    <text evidence="2 7">Belongs to the cytochrome c oxidase subunit 3 family.</text>
</comment>
<dbReference type="InterPro" id="IPR000298">
    <property type="entry name" value="Cyt_c_oxidase-like_su3"/>
</dbReference>
<dbReference type="KEGG" id="msl:Msil_3381"/>
<feature type="transmembrane region" description="Helical" evidence="8">
    <location>
        <begin position="176"/>
        <end position="200"/>
    </location>
</feature>
<evidence type="ECO:0000256" key="1">
    <source>
        <dbReference type="ARBA" id="ARBA00004651"/>
    </source>
</evidence>
<dbReference type="PROSITE" id="PS50253">
    <property type="entry name" value="COX3"/>
    <property type="match status" value="1"/>
</dbReference>
<dbReference type="InterPro" id="IPR035973">
    <property type="entry name" value="Cyt_c_oxidase_su3-like_sf"/>
</dbReference>
<keyword evidence="11" id="KW-1185">Reference proteome</keyword>
<evidence type="ECO:0000313" key="10">
    <source>
        <dbReference type="EMBL" id="ACK52284.1"/>
    </source>
</evidence>
<feature type="transmembrane region" description="Helical" evidence="8">
    <location>
        <begin position="97"/>
        <end position="117"/>
    </location>
</feature>
<feature type="transmembrane region" description="Helical" evidence="8">
    <location>
        <begin position="30"/>
        <end position="49"/>
    </location>
</feature>
<dbReference type="OrthoDB" id="9810850at2"/>
<keyword evidence="5 8" id="KW-1133">Transmembrane helix</keyword>
<dbReference type="Gene3D" id="1.20.120.80">
    <property type="entry name" value="Cytochrome c oxidase, subunit III, four-helix bundle"/>
    <property type="match status" value="1"/>
</dbReference>
<evidence type="ECO:0000256" key="3">
    <source>
        <dbReference type="ARBA" id="ARBA00022475"/>
    </source>
</evidence>
<evidence type="ECO:0000256" key="7">
    <source>
        <dbReference type="RuleBase" id="RU003376"/>
    </source>
</evidence>
<dbReference type="InterPro" id="IPR013833">
    <property type="entry name" value="Cyt_c_oxidase_su3_a-hlx"/>
</dbReference>
<dbReference type="eggNOG" id="COG1845">
    <property type="taxonomic scope" value="Bacteria"/>
</dbReference>
<keyword evidence="3" id="KW-1003">Cell membrane</keyword>
<accession>B8ES69</accession>
<evidence type="ECO:0000256" key="4">
    <source>
        <dbReference type="ARBA" id="ARBA00022692"/>
    </source>
</evidence>
<evidence type="ECO:0000259" key="9">
    <source>
        <dbReference type="PROSITE" id="PS50253"/>
    </source>
</evidence>
<dbReference type="AlphaFoldDB" id="B8ES69"/>
<evidence type="ECO:0000313" key="11">
    <source>
        <dbReference type="Proteomes" id="UP000002257"/>
    </source>
</evidence>
<keyword evidence="6 8" id="KW-0472">Membrane</keyword>
<sequence>MSNIALGAPNAAAAGSPSGNRSGVARASGWYGVWLLVVTEGSLFAYLLFSYSCSLLQAGDAWPRSGPPSLTLASLGTSLLAGSSAALLWLQRGPAKNARLSTGLALALVLGAAFVGVQSYDFIANSATVAASASDSYYVLLSGLDLLHAGAGVVALAALLFWSMRGRVQDADDPNVSIVAIYWHFTVIVWLCIFATLYLLPRWR</sequence>
<dbReference type="RefSeq" id="WP_012592353.1">
    <property type="nucleotide sequence ID" value="NC_011666.1"/>
</dbReference>
<dbReference type="GO" id="GO:0019646">
    <property type="term" value="P:aerobic electron transport chain"/>
    <property type="evidence" value="ECO:0007669"/>
    <property type="project" value="InterPro"/>
</dbReference>
<evidence type="ECO:0000256" key="8">
    <source>
        <dbReference type="SAM" id="Phobius"/>
    </source>
</evidence>
<feature type="transmembrane region" description="Helical" evidence="8">
    <location>
        <begin position="137"/>
        <end position="164"/>
    </location>
</feature>
<protein>
    <submittedName>
        <fullName evidence="10">Cytochrome c oxidase subunit III</fullName>
    </submittedName>
</protein>
<organism evidence="10 11">
    <name type="scientific">Methylocella silvestris (strain DSM 15510 / CIP 108128 / LMG 27833 / NCIMB 13906 / BL2)</name>
    <dbReference type="NCBI Taxonomy" id="395965"/>
    <lineage>
        <taxon>Bacteria</taxon>
        <taxon>Pseudomonadati</taxon>
        <taxon>Pseudomonadota</taxon>
        <taxon>Alphaproteobacteria</taxon>
        <taxon>Hyphomicrobiales</taxon>
        <taxon>Beijerinckiaceae</taxon>
        <taxon>Methylocella</taxon>
    </lineage>
</organism>
<feature type="domain" description="Heme-copper oxidase subunit III family profile" evidence="9">
    <location>
        <begin position="1"/>
        <end position="202"/>
    </location>
</feature>
<keyword evidence="4 7" id="KW-0812">Transmembrane</keyword>
<dbReference type="GO" id="GO:0005886">
    <property type="term" value="C:plasma membrane"/>
    <property type="evidence" value="ECO:0007669"/>
    <property type="project" value="UniProtKB-SubCell"/>
</dbReference>